<dbReference type="InterPro" id="IPR009471">
    <property type="entry name" value="Ten_N"/>
</dbReference>
<dbReference type="Proteomes" id="UP001529510">
    <property type="component" value="Unassembled WGS sequence"/>
</dbReference>
<feature type="compositionally biased region" description="Pro residues" evidence="1">
    <location>
        <begin position="1"/>
        <end position="11"/>
    </location>
</feature>
<feature type="non-terminal residue" evidence="3">
    <location>
        <position position="1"/>
    </location>
</feature>
<evidence type="ECO:0000313" key="3">
    <source>
        <dbReference type="EMBL" id="KAL0162417.1"/>
    </source>
</evidence>
<feature type="non-terminal residue" evidence="3">
    <location>
        <position position="69"/>
    </location>
</feature>
<dbReference type="Pfam" id="PF06484">
    <property type="entry name" value="Ten_N"/>
    <property type="match status" value="1"/>
</dbReference>
<dbReference type="PROSITE" id="PS51361">
    <property type="entry name" value="TENEURIN_N"/>
    <property type="match status" value="1"/>
</dbReference>
<evidence type="ECO:0000259" key="2">
    <source>
        <dbReference type="PROSITE" id="PS51361"/>
    </source>
</evidence>
<evidence type="ECO:0000313" key="4">
    <source>
        <dbReference type="Proteomes" id="UP001529510"/>
    </source>
</evidence>
<dbReference type="AlphaFoldDB" id="A0ABD0NM55"/>
<gene>
    <name evidence="3" type="ORF">M9458_041813</name>
</gene>
<sequence>QTSLRPPLPPPHNHHQSSANSLNRSNQASRRNPQSHAPTAAPPDGPSTPESVQLQDSWALNSSVPLETR</sequence>
<keyword evidence="4" id="KW-1185">Reference proteome</keyword>
<accession>A0ABD0NM55</accession>
<reference evidence="3 4" key="1">
    <citation type="submission" date="2024-05" db="EMBL/GenBank/DDBJ databases">
        <title>Genome sequencing and assembly of Indian major carp, Cirrhinus mrigala (Hamilton, 1822).</title>
        <authorList>
            <person name="Mohindra V."/>
            <person name="Chowdhury L.M."/>
            <person name="Lal K."/>
            <person name="Jena J.K."/>
        </authorList>
    </citation>
    <scope>NUCLEOTIDE SEQUENCE [LARGE SCALE GENOMIC DNA]</scope>
    <source>
        <strain evidence="3">CM1030</strain>
        <tissue evidence="3">Blood</tissue>
    </source>
</reference>
<organism evidence="3 4">
    <name type="scientific">Cirrhinus mrigala</name>
    <name type="common">Mrigala</name>
    <dbReference type="NCBI Taxonomy" id="683832"/>
    <lineage>
        <taxon>Eukaryota</taxon>
        <taxon>Metazoa</taxon>
        <taxon>Chordata</taxon>
        <taxon>Craniata</taxon>
        <taxon>Vertebrata</taxon>
        <taxon>Euteleostomi</taxon>
        <taxon>Actinopterygii</taxon>
        <taxon>Neopterygii</taxon>
        <taxon>Teleostei</taxon>
        <taxon>Ostariophysi</taxon>
        <taxon>Cypriniformes</taxon>
        <taxon>Cyprinidae</taxon>
        <taxon>Labeoninae</taxon>
        <taxon>Labeonini</taxon>
        <taxon>Cirrhinus</taxon>
    </lineage>
</organism>
<feature type="region of interest" description="Disordered" evidence="1">
    <location>
        <begin position="1"/>
        <end position="69"/>
    </location>
</feature>
<protein>
    <recommendedName>
        <fullName evidence="2">Teneurin N-terminal domain-containing protein</fullName>
    </recommendedName>
</protein>
<feature type="compositionally biased region" description="Polar residues" evidence="1">
    <location>
        <begin position="16"/>
        <end position="37"/>
    </location>
</feature>
<comment type="caution">
    <text evidence="3">The sequence shown here is derived from an EMBL/GenBank/DDBJ whole genome shotgun (WGS) entry which is preliminary data.</text>
</comment>
<dbReference type="EMBL" id="JAMKFB020000021">
    <property type="protein sequence ID" value="KAL0162417.1"/>
    <property type="molecule type" value="Genomic_DNA"/>
</dbReference>
<name>A0ABD0NM55_CIRMR</name>
<feature type="domain" description="Teneurin N-terminal" evidence="2">
    <location>
        <begin position="1"/>
        <end position="69"/>
    </location>
</feature>
<evidence type="ECO:0000256" key="1">
    <source>
        <dbReference type="SAM" id="MobiDB-lite"/>
    </source>
</evidence>
<feature type="compositionally biased region" description="Polar residues" evidence="1">
    <location>
        <begin position="48"/>
        <end position="69"/>
    </location>
</feature>
<proteinExistence type="predicted"/>